<protein>
    <submittedName>
        <fullName evidence="2">Uncharacterized protein</fullName>
    </submittedName>
</protein>
<reference evidence="2 3" key="1">
    <citation type="submission" date="2018-01" db="EMBL/GenBank/DDBJ databases">
        <authorList>
            <person name="Gaut B.S."/>
            <person name="Morton B.R."/>
            <person name="Clegg M.T."/>
            <person name="Duvall M.R."/>
        </authorList>
    </citation>
    <scope>NUCLEOTIDE SEQUENCE [LARGE SCALE GENOMIC DNA]</scope>
    <source>
        <strain evidence="2">Cupriavidus taiwanensis cmp 52</strain>
    </source>
</reference>
<proteinExistence type="predicted"/>
<dbReference type="AlphaFoldDB" id="A0A375JBL5"/>
<dbReference type="Proteomes" id="UP000256805">
    <property type="component" value="Unassembled WGS sequence"/>
</dbReference>
<accession>A0A375JBL5</accession>
<sequence>MRDAASAPRRNTRTSARPVTRLDNFRTPPIFRGVSTVAAGAAACPCAAGGSRQFARTQAISE</sequence>
<dbReference type="EMBL" id="OVTA01000040">
    <property type="protein sequence ID" value="SPS00976.1"/>
    <property type="molecule type" value="Genomic_DNA"/>
</dbReference>
<evidence type="ECO:0000313" key="2">
    <source>
        <dbReference type="EMBL" id="SPS00976.1"/>
    </source>
</evidence>
<evidence type="ECO:0000256" key="1">
    <source>
        <dbReference type="SAM" id="MobiDB-lite"/>
    </source>
</evidence>
<organism evidence="2 3">
    <name type="scientific">Cupriavidus taiwanensis</name>
    <dbReference type="NCBI Taxonomy" id="164546"/>
    <lineage>
        <taxon>Bacteria</taxon>
        <taxon>Pseudomonadati</taxon>
        <taxon>Pseudomonadota</taxon>
        <taxon>Betaproteobacteria</taxon>
        <taxon>Burkholderiales</taxon>
        <taxon>Burkholderiaceae</taxon>
        <taxon>Cupriavidus</taxon>
    </lineage>
</organism>
<evidence type="ECO:0000313" key="3">
    <source>
        <dbReference type="Proteomes" id="UP000256805"/>
    </source>
</evidence>
<feature type="region of interest" description="Disordered" evidence="1">
    <location>
        <begin position="1"/>
        <end position="27"/>
    </location>
</feature>
<name>A0A375JBL5_9BURK</name>
<gene>
    <name evidence="2" type="ORF">CBM2634_B170303</name>
</gene>